<protein>
    <submittedName>
        <fullName evidence="2">Uncharacterized protein</fullName>
    </submittedName>
</protein>
<dbReference type="EMBL" id="JAACJO010000005">
    <property type="protein sequence ID" value="KAF5357939.1"/>
    <property type="molecule type" value="Genomic_DNA"/>
</dbReference>
<name>A0A8H5LI34_9AGAR</name>
<dbReference type="Proteomes" id="UP000559027">
    <property type="component" value="Unassembled WGS sequence"/>
</dbReference>
<keyword evidence="1" id="KW-0812">Transmembrane</keyword>
<dbReference type="AlphaFoldDB" id="A0A8H5LI34"/>
<gene>
    <name evidence="2" type="ORF">D9756_001881</name>
</gene>
<keyword evidence="1" id="KW-0472">Membrane</keyword>
<feature type="transmembrane region" description="Helical" evidence="1">
    <location>
        <begin position="119"/>
        <end position="141"/>
    </location>
</feature>
<evidence type="ECO:0000313" key="2">
    <source>
        <dbReference type="EMBL" id="KAF5357939.1"/>
    </source>
</evidence>
<keyword evidence="3" id="KW-1185">Reference proteome</keyword>
<evidence type="ECO:0000256" key="1">
    <source>
        <dbReference type="SAM" id="Phobius"/>
    </source>
</evidence>
<sequence>MTNATSVPGIIRGILLTVVTIINLASTTIMCLALTFGSGGRFQSVLMGFNGFACLLPAAYWLHKIVFEGEYPFVRSISIFGLLTLIGFANVITVLVRNDQQDGMALVQDFAMLDHPGRIAKASIALAMVSAFFSLSGFMVAQTGYMSQKVSQNTQPDIPLRNISTEQKDGQLSRFPSTASSTTLVSHAVPSSKEQAIPLEKHYSGRQY</sequence>
<feature type="transmembrane region" description="Helical" evidence="1">
    <location>
        <begin position="74"/>
        <end position="96"/>
    </location>
</feature>
<keyword evidence="1" id="KW-1133">Transmembrane helix</keyword>
<evidence type="ECO:0000313" key="3">
    <source>
        <dbReference type="Proteomes" id="UP000559027"/>
    </source>
</evidence>
<comment type="caution">
    <text evidence="2">The sequence shown here is derived from an EMBL/GenBank/DDBJ whole genome shotgun (WGS) entry which is preliminary data.</text>
</comment>
<feature type="transmembrane region" description="Helical" evidence="1">
    <location>
        <begin position="12"/>
        <end position="36"/>
    </location>
</feature>
<organism evidence="2 3">
    <name type="scientific">Leucocoprinus leucothites</name>
    <dbReference type="NCBI Taxonomy" id="201217"/>
    <lineage>
        <taxon>Eukaryota</taxon>
        <taxon>Fungi</taxon>
        <taxon>Dikarya</taxon>
        <taxon>Basidiomycota</taxon>
        <taxon>Agaricomycotina</taxon>
        <taxon>Agaricomycetes</taxon>
        <taxon>Agaricomycetidae</taxon>
        <taxon>Agaricales</taxon>
        <taxon>Agaricineae</taxon>
        <taxon>Agaricaceae</taxon>
        <taxon>Leucocoprinus</taxon>
    </lineage>
</organism>
<accession>A0A8H5LI34</accession>
<dbReference type="OrthoDB" id="2672329at2759"/>
<proteinExistence type="predicted"/>
<reference evidence="2 3" key="1">
    <citation type="journal article" date="2020" name="ISME J.">
        <title>Uncovering the hidden diversity of litter-decomposition mechanisms in mushroom-forming fungi.</title>
        <authorList>
            <person name="Floudas D."/>
            <person name="Bentzer J."/>
            <person name="Ahren D."/>
            <person name="Johansson T."/>
            <person name="Persson P."/>
            <person name="Tunlid A."/>
        </authorList>
    </citation>
    <scope>NUCLEOTIDE SEQUENCE [LARGE SCALE GENOMIC DNA]</scope>
    <source>
        <strain evidence="2 3">CBS 146.42</strain>
    </source>
</reference>
<feature type="transmembrane region" description="Helical" evidence="1">
    <location>
        <begin position="42"/>
        <end position="62"/>
    </location>
</feature>